<organism evidence="1 2">
    <name type="scientific">Histidinibacterium lentulum</name>
    <dbReference type="NCBI Taxonomy" id="2480588"/>
    <lineage>
        <taxon>Bacteria</taxon>
        <taxon>Pseudomonadati</taxon>
        <taxon>Pseudomonadota</taxon>
        <taxon>Alphaproteobacteria</taxon>
        <taxon>Rhodobacterales</taxon>
        <taxon>Paracoccaceae</taxon>
        <taxon>Histidinibacterium</taxon>
    </lineage>
</organism>
<proteinExistence type="predicted"/>
<evidence type="ECO:0000313" key="2">
    <source>
        <dbReference type="Proteomes" id="UP000268016"/>
    </source>
</evidence>
<evidence type="ECO:0000313" key="1">
    <source>
        <dbReference type="EMBL" id="ROT96308.1"/>
    </source>
</evidence>
<accession>A0A3N2QM84</accession>
<dbReference type="Proteomes" id="UP000268016">
    <property type="component" value="Unassembled WGS sequence"/>
</dbReference>
<name>A0A3N2QM84_9RHOB</name>
<protein>
    <submittedName>
        <fullName evidence="1">Uncharacterized protein</fullName>
    </submittedName>
</protein>
<dbReference type="EMBL" id="RDRB01000012">
    <property type="protein sequence ID" value="ROT96308.1"/>
    <property type="molecule type" value="Genomic_DNA"/>
</dbReference>
<gene>
    <name evidence="1" type="ORF">EAT49_18910</name>
</gene>
<dbReference type="AlphaFoldDB" id="A0A3N2QM84"/>
<sequence length="68" mass="7420">MGDLFRVHFECKDCGGTVLTVDDHHTDASIVRCRTCGVSQGTFGDLKSNAIRKALESLLPKLAQSLKK</sequence>
<reference evidence="1 2" key="1">
    <citation type="submission" date="2018-10" db="EMBL/GenBank/DDBJ databases">
        <title>Histidinibacterium lentulum gen. nov., sp. nov., a marine bacterium from the culture broth of Picochlorum sp. 122.</title>
        <authorList>
            <person name="Wang G."/>
        </authorList>
    </citation>
    <scope>NUCLEOTIDE SEQUENCE [LARGE SCALE GENOMIC DNA]</scope>
    <source>
        <strain evidence="1 2">B17</strain>
    </source>
</reference>
<comment type="caution">
    <text evidence="1">The sequence shown here is derived from an EMBL/GenBank/DDBJ whole genome shotgun (WGS) entry which is preliminary data.</text>
</comment>
<keyword evidence="2" id="KW-1185">Reference proteome</keyword>